<feature type="compositionally biased region" description="Low complexity" evidence="2">
    <location>
        <begin position="32"/>
        <end position="45"/>
    </location>
</feature>
<evidence type="ECO:0000256" key="2">
    <source>
        <dbReference type="SAM" id="MobiDB-lite"/>
    </source>
</evidence>
<evidence type="ECO:0000313" key="5">
    <source>
        <dbReference type="Proteomes" id="UP000007797"/>
    </source>
</evidence>
<proteinExistence type="predicted"/>
<dbReference type="PROSITE" id="PS50010">
    <property type="entry name" value="DH_2"/>
    <property type="match status" value="1"/>
</dbReference>
<name>F4PSC8_CACFS</name>
<evidence type="ECO:0000256" key="1">
    <source>
        <dbReference type="SAM" id="Coils"/>
    </source>
</evidence>
<dbReference type="SUPFAM" id="SSF50729">
    <property type="entry name" value="PH domain-like"/>
    <property type="match status" value="1"/>
</dbReference>
<dbReference type="GO" id="GO:0005737">
    <property type="term" value="C:cytoplasm"/>
    <property type="evidence" value="ECO:0007669"/>
    <property type="project" value="TreeGrafter"/>
</dbReference>
<reference evidence="5" key="1">
    <citation type="journal article" date="2011" name="Genome Res.">
        <title>Phylogeny-wide analysis of social amoeba genomes highlights ancient origins for complex intercellular communication.</title>
        <authorList>
            <person name="Heidel A.J."/>
            <person name="Lawal H.M."/>
            <person name="Felder M."/>
            <person name="Schilde C."/>
            <person name="Helps N.R."/>
            <person name="Tunggal B."/>
            <person name="Rivero F."/>
            <person name="John U."/>
            <person name="Schleicher M."/>
            <person name="Eichinger L."/>
            <person name="Platzer M."/>
            <person name="Noegel A.A."/>
            <person name="Schaap P."/>
            <person name="Gloeckner G."/>
        </authorList>
    </citation>
    <scope>NUCLEOTIDE SEQUENCE [LARGE SCALE GENOMIC DNA]</scope>
    <source>
        <strain evidence="5">SH3</strain>
    </source>
</reference>
<feature type="region of interest" description="Disordered" evidence="2">
    <location>
        <begin position="217"/>
        <end position="308"/>
    </location>
</feature>
<dbReference type="PANTHER" id="PTHR12673">
    <property type="entry name" value="FACIOGENITAL DYSPLASIA PROTEIN"/>
    <property type="match status" value="1"/>
</dbReference>
<protein>
    <submittedName>
        <fullName evidence="4">RhoGEF domain-containing protein</fullName>
    </submittedName>
</protein>
<dbReference type="PROSITE" id="PS00741">
    <property type="entry name" value="DH_1"/>
    <property type="match status" value="1"/>
</dbReference>
<gene>
    <name evidence="4" type="primary">gxcCC</name>
    <name evidence="4" type="ORF">DFA_00535</name>
</gene>
<dbReference type="OrthoDB" id="18853at2759"/>
<feature type="compositionally biased region" description="Basic and acidic residues" evidence="2">
    <location>
        <begin position="269"/>
        <end position="280"/>
    </location>
</feature>
<keyword evidence="1" id="KW-0175">Coiled coil</keyword>
<dbReference type="Gene3D" id="2.30.29.30">
    <property type="entry name" value="Pleckstrin-homology domain (PH domain)/Phosphotyrosine-binding domain (PTB)"/>
    <property type="match status" value="1"/>
</dbReference>
<dbReference type="InterPro" id="IPR051092">
    <property type="entry name" value="FYVE_RhoGEF_PH"/>
</dbReference>
<dbReference type="Gene3D" id="1.20.900.10">
    <property type="entry name" value="Dbl homology (DH) domain"/>
    <property type="match status" value="1"/>
</dbReference>
<dbReference type="InterPro" id="IPR011993">
    <property type="entry name" value="PH-like_dom_sf"/>
</dbReference>
<dbReference type="EMBL" id="GL883010">
    <property type="protein sequence ID" value="EGG20674.1"/>
    <property type="molecule type" value="Genomic_DNA"/>
</dbReference>
<dbReference type="CDD" id="cd00160">
    <property type="entry name" value="RhoGEF"/>
    <property type="match status" value="1"/>
</dbReference>
<organism evidence="4 5">
    <name type="scientific">Cavenderia fasciculata</name>
    <name type="common">Slime mold</name>
    <name type="synonym">Dictyostelium fasciculatum</name>
    <dbReference type="NCBI Taxonomy" id="261658"/>
    <lineage>
        <taxon>Eukaryota</taxon>
        <taxon>Amoebozoa</taxon>
        <taxon>Evosea</taxon>
        <taxon>Eumycetozoa</taxon>
        <taxon>Dictyostelia</taxon>
        <taxon>Acytosteliales</taxon>
        <taxon>Cavenderiaceae</taxon>
        <taxon>Cavenderia</taxon>
    </lineage>
</organism>
<dbReference type="GO" id="GO:0035556">
    <property type="term" value="P:intracellular signal transduction"/>
    <property type="evidence" value="ECO:0007669"/>
    <property type="project" value="InterPro"/>
</dbReference>
<feature type="domain" description="DH" evidence="3">
    <location>
        <begin position="353"/>
        <end position="537"/>
    </location>
</feature>
<dbReference type="InterPro" id="IPR035899">
    <property type="entry name" value="DBL_dom_sf"/>
</dbReference>
<dbReference type="GO" id="GO:0005085">
    <property type="term" value="F:guanyl-nucleotide exchange factor activity"/>
    <property type="evidence" value="ECO:0007669"/>
    <property type="project" value="InterPro"/>
</dbReference>
<dbReference type="KEGG" id="dfa:DFA_00535"/>
<evidence type="ECO:0000313" key="4">
    <source>
        <dbReference type="EMBL" id="EGG20674.1"/>
    </source>
</evidence>
<keyword evidence="5" id="KW-1185">Reference proteome</keyword>
<dbReference type="SUPFAM" id="SSF48065">
    <property type="entry name" value="DBL homology domain (DH-domain)"/>
    <property type="match status" value="1"/>
</dbReference>
<dbReference type="SMART" id="SM00325">
    <property type="entry name" value="RhoGEF"/>
    <property type="match status" value="1"/>
</dbReference>
<dbReference type="InterPro" id="IPR000219">
    <property type="entry name" value="DH_dom"/>
</dbReference>
<accession>F4PSC8</accession>
<dbReference type="GeneID" id="14873644"/>
<dbReference type="InterPro" id="IPR001331">
    <property type="entry name" value="GDS_CDC24_CS"/>
</dbReference>
<dbReference type="Pfam" id="PF00621">
    <property type="entry name" value="RhoGEF"/>
    <property type="match status" value="1"/>
</dbReference>
<dbReference type="RefSeq" id="XP_004358524.1">
    <property type="nucleotide sequence ID" value="XM_004358467.1"/>
</dbReference>
<evidence type="ECO:0000259" key="3">
    <source>
        <dbReference type="PROSITE" id="PS50010"/>
    </source>
</evidence>
<dbReference type="OMA" id="DCHFALT"/>
<feature type="coiled-coil region" evidence="1">
    <location>
        <begin position="141"/>
        <end position="183"/>
    </location>
</feature>
<sequence length="722" mass="80606">MYVAYFLNHQKAASILGNSGVSVSSHHRGHTRTSSTGSNTSTSSVDGMLPRGGGNVPVPPNSTILNSSSERHIKRAPAKRTSESTTSTPDKAANNVIITPTSSPMVHDRHQHITNNNNNKQNNATPDNSNLIDKAALMEILQNFTTELKRITTEHEEMLNKTAAKLDERVNRLGDKLDQLEIKIGVIKNVVVSVSSNENSNLIGGVVVSGGGGVTVITDTTDDQPTSTSTTTTSSPALVSTTSTTSTTSLATVLEQEGGSKKDKRKSKKQESREERDERREKRRSRRKEREDKKRVMHGTIDSSAASTMTLSSSSCSLADDAQVDRDDLKKIIKVQSLARAFLARKAYRRIKTRRGVAQEMLNSEKTYIHNLHILLHDYLVPLRKMCEGNSAINPDNVKSLYNNIEVILNINNSLLKRVQERMSTPWHYEQLFGDIFFKMCDLLKCYIAYVNLYNRSLTTVNEFGKTSTFADFLNSTFQRTNQQLRDLIIIPVQRIPRYVLLLEEMVKVTPASHPDHSQLVGSLAKMHTIADHVNEKRREFENVSQVALLQDSIIGFNIMEYPSLRYIMEGDLQLHMSSSGSGFGVVTGTLSNAVTGSSSDLKSTGGVMALQNLHVFLFNQMLVVCKYKKGKESYFSKFGSSSSSSDRKSKQPKYKFIFCYNLTSETKLSHNKSESWFGVDNSSEYKRFIAQGVTTKDMWIQHIQSCITKMAENKKSKNIQT</sequence>
<dbReference type="Proteomes" id="UP000007797">
    <property type="component" value="Unassembled WGS sequence"/>
</dbReference>
<dbReference type="AlphaFoldDB" id="F4PSC8"/>
<dbReference type="PROSITE" id="PS50096">
    <property type="entry name" value="IQ"/>
    <property type="match status" value="1"/>
</dbReference>
<feature type="region of interest" description="Disordered" evidence="2">
    <location>
        <begin position="20"/>
        <end position="95"/>
    </location>
</feature>
<feature type="compositionally biased region" description="Low complexity" evidence="2">
    <location>
        <begin position="217"/>
        <end position="253"/>
    </location>
</feature>
<dbReference type="PANTHER" id="PTHR12673:SF255">
    <property type="entry name" value="RHOGEF DOMAIN-CONTAINING PROTEIN"/>
    <property type="match status" value="1"/>
</dbReference>
<dbReference type="STRING" id="1054147.F4PSC8"/>